<dbReference type="AlphaFoldDB" id="A0A5B7X3J1"/>
<feature type="domain" description="Hemerythrin-like" evidence="1">
    <location>
        <begin position="18"/>
        <end position="123"/>
    </location>
</feature>
<dbReference type="EMBL" id="CP040812">
    <property type="protein sequence ID" value="QCY70046.1"/>
    <property type="molecule type" value="Genomic_DNA"/>
</dbReference>
<gene>
    <name evidence="2" type="ORF">FHG64_11910</name>
</gene>
<keyword evidence="3" id="KW-1185">Reference proteome</keyword>
<protein>
    <submittedName>
        <fullName evidence="2">Hemerythrin domain-containing protein</fullName>
    </submittedName>
</protein>
<evidence type="ECO:0000313" key="2">
    <source>
        <dbReference type="EMBL" id="QCY70046.1"/>
    </source>
</evidence>
<evidence type="ECO:0000259" key="1">
    <source>
        <dbReference type="Pfam" id="PF01814"/>
    </source>
</evidence>
<dbReference type="Gene3D" id="1.20.120.520">
    <property type="entry name" value="nmb1532 protein domain like"/>
    <property type="match status" value="1"/>
</dbReference>
<dbReference type="RefSeq" id="WP_139066608.1">
    <property type="nucleotide sequence ID" value="NZ_CP040812.1"/>
</dbReference>
<reference evidence="2 3" key="1">
    <citation type="submission" date="2019-06" db="EMBL/GenBank/DDBJ databases">
        <title>Complete genome sequence of Antarcticibacterium flavum KCTC 52984T from an Antarctic marine sediment.</title>
        <authorList>
            <person name="Lee Y.M."/>
            <person name="Shin S.C."/>
        </authorList>
    </citation>
    <scope>NUCLEOTIDE SEQUENCE [LARGE SCALE GENOMIC DNA]</scope>
    <source>
        <strain evidence="2 3">KCTC 52984</strain>
    </source>
</reference>
<dbReference type="Pfam" id="PF01814">
    <property type="entry name" value="Hemerythrin"/>
    <property type="match status" value="1"/>
</dbReference>
<dbReference type="OrthoDB" id="9793254at2"/>
<name>A0A5B7X3J1_9FLAO</name>
<accession>A0A5B7X3J1</accession>
<organism evidence="2 3">
    <name type="scientific">Antarcticibacterium flavum</name>
    <dbReference type="NCBI Taxonomy" id="2058175"/>
    <lineage>
        <taxon>Bacteria</taxon>
        <taxon>Pseudomonadati</taxon>
        <taxon>Bacteroidota</taxon>
        <taxon>Flavobacteriia</taxon>
        <taxon>Flavobacteriales</taxon>
        <taxon>Flavobacteriaceae</taxon>
        <taxon>Antarcticibacterium</taxon>
    </lineage>
</organism>
<dbReference type="InterPro" id="IPR012312">
    <property type="entry name" value="Hemerythrin-like"/>
</dbReference>
<sequence>MTYNSKITAKTSSFLKPVMQEHEQALQLCERIRMGLRNEVDLLRIRAYTDWFLTTYLEPHFEIEEKYIFPILGSNARVKRALANHRRIRKLLSCSCENEKVLNLLEEELASHIRFEENVLFREISRAGKLVEIKKLHQAAVSPNEEWEDRFWQA</sequence>
<proteinExistence type="predicted"/>
<dbReference type="KEGG" id="afla:FHG64_11910"/>
<evidence type="ECO:0000313" key="3">
    <source>
        <dbReference type="Proteomes" id="UP000309016"/>
    </source>
</evidence>
<dbReference type="Proteomes" id="UP000309016">
    <property type="component" value="Chromosome"/>
</dbReference>